<accession>A0A8H7CAQ1</accession>
<evidence type="ECO:0000313" key="3">
    <source>
        <dbReference type="Proteomes" id="UP000620124"/>
    </source>
</evidence>
<dbReference type="OrthoDB" id="5422613at2759"/>
<feature type="transmembrane region" description="Helical" evidence="1">
    <location>
        <begin position="172"/>
        <end position="191"/>
    </location>
</feature>
<evidence type="ECO:0008006" key="4">
    <source>
        <dbReference type="Google" id="ProtNLM"/>
    </source>
</evidence>
<dbReference type="PANTHER" id="PTHR38167:SF1">
    <property type="entry name" value="C2H2-TYPE DOMAIN-CONTAINING PROTEIN"/>
    <property type="match status" value="1"/>
</dbReference>
<dbReference type="Proteomes" id="UP000620124">
    <property type="component" value="Unassembled WGS sequence"/>
</dbReference>
<evidence type="ECO:0000256" key="1">
    <source>
        <dbReference type="SAM" id="Phobius"/>
    </source>
</evidence>
<comment type="caution">
    <text evidence="2">The sequence shown here is derived from an EMBL/GenBank/DDBJ whole genome shotgun (WGS) entry which is preliminary data.</text>
</comment>
<reference evidence="2" key="1">
    <citation type="submission" date="2020-05" db="EMBL/GenBank/DDBJ databases">
        <title>Mycena genomes resolve the evolution of fungal bioluminescence.</title>
        <authorList>
            <person name="Tsai I.J."/>
        </authorList>
    </citation>
    <scope>NUCLEOTIDE SEQUENCE</scope>
    <source>
        <strain evidence="2">CCC161011</strain>
    </source>
</reference>
<keyword evidence="1" id="KW-1133">Transmembrane helix</keyword>
<dbReference type="AlphaFoldDB" id="A0A8H7CAQ1"/>
<keyword evidence="1" id="KW-0812">Transmembrane</keyword>
<organism evidence="2 3">
    <name type="scientific">Mycena venus</name>
    <dbReference type="NCBI Taxonomy" id="2733690"/>
    <lineage>
        <taxon>Eukaryota</taxon>
        <taxon>Fungi</taxon>
        <taxon>Dikarya</taxon>
        <taxon>Basidiomycota</taxon>
        <taxon>Agaricomycotina</taxon>
        <taxon>Agaricomycetes</taxon>
        <taxon>Agaricomycetidae</taxon>
        <taxon>Agaricales</taxon>
        <taxon>Marasmiineae</taxon>
        <taxon>Mycenaceae</taxon>
        <taxon>Mycena</taxon>
    </lineage>
</organism>
<gene>
    <name evidence="2" type="ORF">MVEN_02459200</name>
</gene>
<dbReference type="EMBL" id="JACAZI010000033">
    <property type="protein sequence ID" value="KAF7330221.1"/>
    <property type="molecule type" value="Genomic_DNA"/>
</dbReference>
<protein>
    <recommendedName>
        <fullName evidence="4">C2H2-type domain-containing protein</fullName>
    </recommendedName>
</protein>
<evidence type="ECO:0000313" key="2">
    <source>
        <dbReference type="EMBL" id="KAF7330221.1"/>
    </source>
</evidence>
<proteinExistence type="predicted"/>
<keyword evidence="1" id="KW-0472">Membrane</keyword>
<name>A0A8H7CAQ1_9AGAR</name>
<sequence>MNEAKKRDGPNEASRAQLRAAIYKVPEARLRHVLVGLADTVPAVYHALARELVVVSPTTRVVVPRWETCPNCGETYDVNADEDEEECTFHPGELEVNEAKFPDWDEDCHGPMDSEHNREQYPENFSWTCCNGDGMTEGVCNREARRSRSQETAGLKIFDVFLPLGRRSSVKLSAFGPAIMPILYFVGHAILM</sequence>
<dbReference type="PANTHER" id="PTHR38167">
    <property type="entry name" value="C2H2-TYPE DOMAIN-CONTAINING PROTEIN"/>
    <property type="match status" value="1"/>
</dbReference>
<keyword evidence="3" id="KW-1185">Reference proteome</keyword>